<dbReference type="InterPro" id="IPR023827">
    <property type="entry name" value="Peptidase_S8_Asp-AS"/>
</dbReference>
<keyword evidence="2 6" id="KW-0645">Protease</keyword>
<keyword evidence="4 6" id="KW-0720">Serine protease</keyword>
<feature type="active site" description="Charge relay system" evidence="5 6">
    <location>
        <position position="244"/>
    </location>
</feature>
<evidence type="ECO:0000256" key="1">
    <source>
        <dbReference type="ARBA" id="ARBA00011073"/>
    </source>
</evidence>
<dbReference type="InterPro" id="IPR023828">
    <property type="entry name" value="Peptidase_S8_Ser-AS"/>
</dbReference>
<evidence type="ECO:0000256" key="5">
    <source>
        <dbReference type="PIRSR" id="PIRSR615500-1"/>
    </source>
</evidence>
<dbReference type="Gene3D" id="3.40.50.200">
    <property type="entry name" value="Peptidase S8/S53 domain"/>
    <property type="match status" value="1"/>
</dbReference>
<comment type="caution">
    <text evidence="10">The sequence shown here is derived from an EMBL/GenBank/DDBJ whole genome shotgun (WGS) entry which is preliminary data.</text>
</comment>
<sequence>MQIRAQPIHTSAQPRGASVFVFHKIASPEPTPPEARTRHLRRSISRLAALFLPLLPPAAIAQIDTTSIAPHRYLVLYRNATIPGDAEAHLLSAGTRLTQRNEHLGIAAVQSPASQDDATTLRLLAAQPNVSYVLHDRIVSALHIRLKPIAPTSNDNNGAQSLPSTSTIGRLPTHGPITTAPPSTPTPPPSTPPPSPTYDTYYTSTPQGWAVQQVGGYGNNTPGAPAHGPWDTTMGKGIRIAILDSGVDATHPDIAPNLALNLTEVDQSAYPSACDDGSPQDQQGHGTWTSSLAAGAIGPGTGKIIGVAPAATILNIKVLQRMPISITGDTNPADLCEAGEASGLLSWVMKGIEDAVTNRADVISLSVGAVADLTTGDGAGLLAAFNQITYAAAQANIVLVSSAGNDGLDLSNLRYVELPAQSRGVLAIAASTNPACAQNTTPGATCTPGPVSLAYYTNYGAPLNALAAPGGSYPDGPDTGVSGWILGACSSGLPNTTDGLPADSAHSYGCFNLGHTAYVQAMGTSASAPLVAGVAALVRAAHPDWSAATVVTAMRNSAVTLPGLSIPLVNAAAALSLPTAQ</sequence>
<dbReference type="InterPro" id="IPR036852">
    <property type="entry name" value="Peptidase_S8/S53_dom_sf"/>
</dbReference>
<evidence type="ECO:0000256" key="7">
    <source>
        <dbReference type="RuleBase" id="RU003355"/>
    </source>
</evidence>
<dbReference type="SUPFAM" id="SSF52743">
    <property type="entry name" value="Subtilisin-like"/>
    <property type="match status" value="1"/>
</dbReference>
<evidence type="ECO:0000313" key="11">
    <source>
        <dbReference type="Proteomes" id="UP000564385"/>
    </source>
</evidence>
<dbReference type="EMBL" id="JACCCU010000001">
    <property type="protein sequence ID" value="NYF89566.1"/>
    <property type="molecule type" value="Genomic_DNA"/>
</dbReference>
<dbReference type="GO" id="GO:0004252">
    <property type="term" value="F:serine-type endopeptidase activity"/>
    <property type="evidence" value="ECO:0007669"/>
    <property type="project" value="UniProtKB-UniRule"/>
</dbReference>
<feature type="active site" description="Charge relay system" evidence="5 6">
    <location>
        <position position="285"/>
    </location>
</feature>
<proteinExistence type="inferred from homology"/>
<evidence type="ECO:0000256" key="4">
    <source>
        <dbReference type="ARBA" id="ARBA00022825"/>
    </source>
</evidence>
<evidence type="ECO:0000313" key="10">
    <source>
        <dbReference type="EMBL" id="NYF89566.1"/>
    </source>
</evidence>
<dbReference type="PROSITE" id="PS00138">
    <property type="entry name" value="SUBTILASE_SER"/>
    <property type="match status" value="1"/>
</dbReference>
<dbReference type="GO" id="GO:0006508">
    <property type="term" value="P:proteolysis"/>
    <property type="evidence" value="ECO:0007669"/>
    <property type="project" value="UniProtKB-KW"/>
</dbReference>
<accession>A0A852VJ80</accession>
<feature type="compositionally biased region" description="Pro residues" evidence="8">
    <location>
        <begin position="182"/>
        <end position="196"/>
    </location>
</feature>
<dbReference type="PANTHER" id="PTHR43806:SF11">
    <property type="entry name" value="CEREVISIN-RELATED"/>
    <property type="match status" value="1"/>
</dbReference>
<evidence type="ECO:0000256" key="3">
    <source>
        <dbReference type="ARBA" id="ARBA00022801"/>
    </source>
</evidence>
<evidence type="ECO:0000256" key="6">
    <source>
        <dbReference type="PROSITE-ProRule" id="PRU01240"/>
    </source>
</evidence>
<organism evidence="10 11">
    <name type="scientific">Tunturiibacter lichenicola</name>
    <dbReference type="NCBI Taxonomy" id="2051959"/>
    <lineage>
        <taxon>Bacteria</taxon>
        <taxon>Pseudomonadati</taxon>
        <taxon>Acidobacteriota</taxon>
        <taxon>Terriglobia</taxon>
        <taxon>Terriglobales</taxon>
        <taxon>Acidobacteriaceae</taxon>
        <taxon>Tunturiibacter</taxon>
    </lineage>
</organism>
<keyword evidence="3 6" id="KW-0378">Hydrolase</keyword>
<evidence type="ECO:0000256" key="2">
    <source>
        <dbReference type="ARBA" id="ARBA00022670"/>
    </source>
</evidence>
<feature type="active site" description="Charge relay system" evidence="5 6">
    <location>
        <position position="525"/>
    </location>
</feature>
<gene>
    <name evidence="10" type="ORF">HDF08_001633</name>
</gene>
<dbReference type="PANTHER" id="PTHR43806">
    <property type="entry name" value="PEPTIDASE S8"/>
    <property type="match status" value="1"/>
</dbReference>
<dbReference type="InterPro" id="IPR050131">
    <property type="entry name" value="Peptidase_S8_subtilisin-like"/>
</dbReference>
<evidence type="ECO:0000259" key="9">
    <source>
        <dbReference type="Pfam" id="PF00082"/>
    </source>
</evidence>
<dbReference type="PRINTS" id="PR00723">
    <property type="entry name" value="SUBTILISIN"/>
</dbReference>
<feature type="domain" description="Peptidase S8/S53" evidence="9">
    <location>
        <begin position="235"/>
        <end position="560"/>
    </location>
</feature>
<feature type="region of interest" description="Disordered" evidence="8">
    <location>
        <begin position="149"/>
        <end position="203"/>
    </location>
</feature>
<protein>
    <submittedName>
        <fullName evidence="10">Subtilisin family serine protease</fullName>
    </submittedName>
</protein>
<dbReference type="AlphaFoldDB" id="A0A852VJ80"/>
<dbReference type="PROSITE" id="PS51892">
    <property type="entry name" value="SUBTILASE"/>
    <property type="match status" value="1"/>
</dbReference>
<name>A0A852VJ80_9BACT</name>
<dbReference type="InterPro" id="IPR015500">
    <property type="entry name" value="Peptidase_S8_subtilisin-rel"/>
</dbReference>
<evidence type="ECO:0000256" key="8">
    <source>
        <dbReference type="SAM" id="MobiDB-lite"/>
    </source>
</evidence>
<dbReference type="PROSITE" id="PS00136">
    <property type="entry name" value="SUBTILASE_ASP"/>
    <property type="match status" value="1"/>
</dbReference>
<dbReference type="Pfam" id="PF00082">
    <property type="entry name" value="Peptidase_S8"/>
    <property type="match status" value="1"/>
</dbReference>
<dbReference type="Proteomes" id="UP000564385">
    <property type="component" value="Unassembled WGS sequence"/>
</dbReference>
<comment type="similarity">
    <text evidence="1 6 7">Belongs to the peptidase S8 family.</text>
</comment>
<reference evidence="10 11" key="1">
    <citation type="submission" date="2020-07" db="EMBL/GenBank/DDBJ databases">
        <title>Genomic Encyclopedia of Type Strains, Phase IV (KMG-V): Genome sequencing to study the core and pangenomes of soil and plant-associated prokaryotes.</title>
        <authorList>
            <person name="Whitman W."/>
        </authorList>
    </citation>
    <scope>NUCLEOTIDE SEQUENCE [LARGE SCALE GENOMIC DNA]</scope>
    <source>
        <strain evidence="10 11">M8UP22</strain>
    </source>
</reference>
<dbReference type="InterPro" id="IPR000209">
    <property type="entry name" value="Peptidase_S8/S53_dom"/>
</dbReference>
<feature type="compositionally biased region" description="Polar residues" evidence="8">
    <location>
        <begin position="151"/>
        <end position="168"/>
    </location>
</feature>